<keyword evidence="2" id="KW-1185">Reference proteome</keyword>
<evidence type="ECO:0000313" key="2">
    <source>
        <dbReference type="Proteomes" id="UP000252519"/>
    </source>
</evidence>
<dbReference type="EMBL" id="JOJR01000019">
    <property type="protein sequence ID" value="RCN50839.1"/>
    <property type="molecule type" value="Genomic_DNA"/>
</dbReference>
<organism evidence="1 2">
    <name type="scientific">Ancylostoma caninum</name>
    <name type="common">Dog hookworm</name>
    <dbReference type="NCBI Taxonomy" id="29170"/>
    <lineage>
        <taxon>Eukaryota</taxon>
        <taxon>Metazoa</taxon>
        <taxon>Ecdysozoa</taxon>
        <taxon>Nematoda</taxon>
        <taxon>Chromadorea</taxon>
        <taxon>Rhabditida</taxon>
        <taxon>Rhabditina</taxon>
        <taxon>Rhabditomorpha</taxon>
        <taxon>Strongyloidea</taxon>
        <taxon>Ancylostomatidae</taxon>
        <taxon>Ancylostomatinae</taxon>
        <taxon>Ancylostoma</taxon>
    </lineage>
</organism>
<evidence type="ECO:0000313" key="1">
    <source>
        <dbReference type="EMBL" id="RCN50839.1"/>
    </source>
</evidence>
<gene>
    <name evidence="1" type="ORF">ANCCAN_03057</name>
</gene>
<comment type="caution">
    <text evidence="1">The sequence shown here is derived from an EMBL/GenBank/DDBJ whole genome shotgun (WGS) entry which is preliminary data.</text>
</comment>
<proteinExistence type="predicted"/>
<sequence length="95" mass="10638">MSEYIGKGPCSTIATLKYELNTTEELAKSITSYQVAEAAQKVLPIEIPADEQQFEELTVMVHRCTGLDNIRKGRFCKRRYLSISQPPLCKLGVTS</sequence>
<dbReference type="OrthoDB" id="2133912at2759"/>
<reference evidence="1 2" key="1">
    <citation type="submission" date="2014-10" db="EMBL/GenBank/DDBJ databases">
        <title>Draft genome of the hookworm Ancylostoma caninum.</title>
        <authorList>
            <person name="Mitreva M."/>
        </authorList>
    </citation>
    <scope>NUCLEOTIDE SEQUENCE [LARGE SCALE GENOMIC DNA]</scope>
    <source>
        <strain evidence="1 2">Baltimore</strain>
    </source>
</reference>
<protein>
    <submittedName>
        <fullName evidence="1">Uncharacterized protein</fullName>
    </submittedName>
</protein>
<name>A0A368H5C2_ANCCA</name>
<dbReference type="AlphaFoldDB" id="A0A368H5C2"/>
<accession>A0A368H5C2</accession>
<dbReference type="Proteomes" id="UP000252519">
    <property type="component" value="Unassembled WGS sequence"/>
</dbReference>